<feature type="domain" description="C2H2-type" evidence="3">
    <location>
        <begin position="38"/>
        <end position="68"/>
    </location>
</feature>
<evidence type="ECO:0000256" key="2">
    <source>
        <dbReference type="SAM" id="MobiDB-lite"/>
    </source>
</evidence>
<feature type="region of interest" description="Disordered" evidence="2">
    <location>
        <begin position="283"/>
        <end position="309"/>
    </location>
</feature>
<dbReference type="PROSITE" id="PS50157">
    <property type="entry name" value="ZINC_FINGER_C2H2_2"/>
    <property type="match status" value="1"/>
</dbReference>
<dbReference type="EMBL" id="ML994614">
    <property type="protein sequence ID" value="KAF2192956.1"/>
    <property type="molecule type" value="Genomic_DNA"/>
</dbReference>
<organism evidence="4 5">
    <name type="scientific">Zopfia rhizophila CBS 207.26</name>
    <dbReference type="NCBI Taxonomy" id="1314779"/>
    <lineage>
        <taxon>Eukaryota</taxon>
        <taxon>Fungi</taxon>
        <taxon>Dikarya</taxon>
        <taxon>Ascomycota</taxon>
        <taxon>Pezizomycotina</taxon>
        <taxon>Dothideomycetes</taxon>
        <taxon>Dothideomycetes incertae sedis</taxon>
        <taxon>Zopfiaceae</taxon>
        <taxon>Zopfia</taxon>
    </lineage>
</organism>
<feature type="region of interest" description="Disordered" evidence="2">
    <location>
        <begin position="411"/>
        <end position="475"/>
    </location>
</feature>
<dbReference type="AlphaFoldDB" id="A0A6A6EST5"/>
<evidence type="ECO:0000313" key="5">
    <source>
        <dbReference type="Proteomes" id="UP000800200"/>
    </source>
</evidence>
<keyword evidence="5" id="KW-1185">Reference proteome</keyword>
<gene>
    <name evidence="4" type="ORF">K469DRAFT_280951</name>
</gene>
<feature type="compositionally biased region" description="Basic and acidic residues" evidence="2">
    <location>
        <begin position="291"/>
        <end position="300"/>
    </location>
</feature>
<accession>A0A6A6EST5</accession>
<dbReference type="Proteomes" id="UP000800200">
    <property type="component" value="Unassembled WGS sequence"/>
</dbReference>
<feature type="region of interest" description="Disordered" evidence="2">
    <location>
        <begin position="322"/>
        <end position="352"/>
    </location>
</feature>
<dbReference type="GO" id="GO:0008270">
    <property type="term" value="F:zinc ion binding"/>
    <property type="evidence" value="ECO:0007669"/>
    <property type="project" value="UniProtKB-KW"/>
</dbReference>
<evidence type="ECO:0000259" key="3">
    <source>
        <dbReference type="PROSITE" id="PS50157"/>
    </source>
</evidence>
<name>A0A6A6EST5_9PEZI</name>
<feature type="region of interest" description="Disordered" evidence="2">
    <location>
        <begin position="197"/>
        <end position="216"/>
    </location>
</feature>
<proteinExistence type="predicted"/>
<dbReference type="PANTHER" id="PTHR38166">
    <property type="entry name" value="C2H2-TYPE DOMAIN-CONTAINING PROTEIN-RELATED"/>
    <property type="match status" value="1"/>
</dbReference>
<keyword evidence="1" id="KW-0479">Metal-binding</keyword>
<dbReference type="OrthoDB" id="6077919at2759"/>
<evidence type="ECO:0000256" key="1">
    <source>
        <dbReference type="PROSITE-ProRule" id="PRU00042"/>
    </source>
</evidence>
<dbReference type="PANTHER" id="PTHR38166:SF1">
    <property type="entry name" value="C2H2-TYPE DOMAIN-CONTAINING PROTEIN"/>
    <property type="match status" value="1"/>
</dbReference>
<evidence type="ECO:0000313" key="4">
    <source>
        <dbReference type="EMBL" id="KAF2192956.1"/>
    </source>
</evidence>
<dbReference type="InterPro" id="IPR013087">
    <property type="entry name" value="Znf_C2H2_type"/>
</dbReference>
<protein>
    <recommendedName>
        <fullName evidence="3">C2H2-type domain-containing protein</fullName>
    </recommendedName>
</protein>
<sequence>MSSKKCIKALHSYPTAPPVSEVSRSFPYNLRKHHTPSYGCTFPKCHRIFGVGSDWRHHENGEHFQEEAYLCQKISPSTLASCNELFYEIGMFKSHLESHHDIIDSEDIADEVQLQRIGRNRQVRFWCGFCEDLITLKEKRNAAWEEGFKHIDDHFQEGKAIEEWLCVEAKKKKGEILQEIDRGYFNEERTDILEGMNLSRSQHPQKREERQASAVPVANSRDARRVLILDDSNPDRLVTLGLDSSLKEDDDGKIESPIFNFYRKKLGSSWSPDSGLVSSIKRLSTVDMDDERGSPSRHENNQSPNEVSESIVQKNVAGKQELPFIGTDPLPSAESISRSTTSIVDSDLEEPQRIQNQIYSSPDENESAPEEDGAFDLFRANQICSQVTSRVAREIVESLLEQSPTGFIECPAGETPCGSASHSSGSNKPKSSPNESNSRKENNSTKRKRSGYQDSGGHEEGSDDGNNGNGPHEHRIWPRCKKRVERRLKCPFLWQEEQHATACKGIGFEDMSRVLTHVKKYHTRPRQCVRCWEEIESQKELEEHLRRNPVCEEVPEPKDGRKGFEKMRELNLRDKPLKDGKNDEEKWKLLFKDLFPEEHEVPSPCIRQALDE</sequence>
<dbReference type="PROSITE" id="PS00028">
    <property type="entry name" value="ZINC_FINGER_C2H2_1"/>
    <property type="match status" value="1"/>
</dbReference>
<keyword evidence="1" id="KW-0863">Zinc-finger</keyword>
<feature type="compositionally biased region" description="Polar residues" evidence="2">
    <location>
        <begin position="334"/>
        <end position="344"/>
    </location>
</feature>
<feature type="compositionally biased region" description="Low complexity" evidence="2">
    <location>
        <begin position="419"/>
        <end position="436"/>
    </location>
</feature>
<keyword evidence="1" id="KW-0862">Zinc</keyword>
<reference evidence="4" key="1">
    <citation type="journal article" date="2020" name="Stud. Mycol.">
        <title>101 Dothideomycetes genomes: a test case for predicting lifestyles and emergence of pathogens.</title>
        <authorList>
            <person name="Haridas S."/>
            <person name="Albert R."/>
            <person name="Binder M."/>
            <person name="Bloem J."/>
            <person name="Labutti K."/>
            <person name="Salamov A."/>
            <person name="Andreopoulos B."/>
            <person name="Baker S."/>
            <person name="Barry K."/>
            <person name="Bills G."/>
            <person name="Bluhm B."/>
            <person name="Cannon C."/>
            <person name="Castanera R."/>
            <person name="Culley D."/>
            <person name="Daum C."/>
            <person name="Ezra D."/>
            <person name="Gonzalez J."/>
            <person name="Henrissat B."/>
            <person name="Kuo A."/>
            <person name="Liang C."/>
            <person name="Lipzen A."/>
            <person name="Lutzoni F."/>
            <person name="Magnuson J."/>
            <person name="Mondo S."/>
            <person name="Nolan M."/>
            <person name="Ohm R."/>
            <person name="Pangilinan J."/>
            <person name="Park H.-J."/>
            <person name="Ramirez L."/>
            <person name="Alfaro M."/>
            <person name="Sun H."/>
            <person name="Tritt A."/>
            <person name="Yoshinaga Y."/>
            <person name="Zwiers L.-H."/>
            <person name="Turgeon B."/>
            <person name="Goodwin S."/>
            <person name="Spatafora J."/>
            <person name="Crous P."/>
            <person name="Grigoriev I."/>
        </authorList>
    </citation>
    <scope>NUCLEOTIDE SEQUENCE</scope>
    <source>
        <strain evidence="4">CBS 207.26</strain>
    </source>
</reference>